<dbReference type="GO" id="GO:0017154">
    <property type="term" value="F:semaphorin receptor activity"/>
    <property type="evidence" value="ECO:0007669"/>
    <property type="project" value="InterPro"/>
</dbReference>
<evidence type="ECO:0000313" key="4">
    <source>
        <dbReference type="EMBL" id="CAG2245817.1"/>
    </source>
</evidence>
<dbReference type="Proteomes" id="UP000683360">
    <property type="component" value="Unassembled WGS sequence"/>
</dbReference>
<dbReference type="Gene3D" id="2.60.40.10">
    <property type="entry name" value="Immunoglobulins"/>
    <property type="match status" value="1"/>
</dbReference>
<feature type="region of interest" description="Disordered" evidence="1">
    <location>
        <begin position="261"/>
        <end position="334"/>
    </location>
</feature>
<dbReference type="PANTHER" id="PTHR22625">
    <property type="entry name" value="PLEXIN"/>
    <property type="match status" value="1"/>
</dbReference>
<dbReference type="InterPro" id="IPR031148">
    <property type="entry name" value="Plexin"/>
</dbReference>
<dbReference type="GO" id="GO:0005886">
    <property type="term" value="C:plasma membrane"/>
    <property type="evidence" value="ECO:0007669"/>
    <property type="project" value="TreeGrafter"/>
</dbReference>
<feature type="domain" description="IPT/TIG" evidence="3">
    <location>
        <begin position="7"/>
        <end position="74"/>
    </location>
</feature>
<protein>
    <recommendedName>
        <fullName evidence="3">IPT/TIG domain-containing protein</fullName>
    </recommendedName>
</protein>
<dbReference type="CDD" id="cd00603">
    <property type="entry name" value="IPT_PCSR"/>
    <property type="match status" value="1"/>
</dbReference>
<dbReference type="EMBL" id="CAJPWZ010002788">
    <property type="protein sequence ID" value="CAG2245817.1"/>
    <property type="molecule type" value="Genomic_DNA"/>
</dbReference>
<gene>
    <name evidence="4" type="ORF">MEDL_57825</name>
</gene>
<evidence type="ECO:0000256" key="1">
    <source>
        <dbReference type="SAM" id="MobiDB-lite"/>
    </source>
</evidence>
<dbReference type="Pfam" id="PF01833">
    <property type="entry name" value="TIG"/>
    <property type="match status" value="1"/>
</dbReference>
<proteinExistence type="predicted"/>
<keyword evidence="2" id="KW-0812">Transmembrane</keyword>
<dbReference type="AlphaFoldDB" id="A0A8S3UJR9"/>
<accession>A0A8S3UJR9</accession>
<feature type="compositionally biased region" description="Basic and acidic residues" evidence="1">
    <location>
        <begin position="261"/>
        <end position="274"/>
    </location>
</feature>
<dbReference type="PANTHER" id="PTHR22625:SF70">
    <property type="entry name" value="PLEXIN A, ISOFORM A"/>
    <property type="match status" value="1"/>
</dbReference>
<dbReference type="GO" id="GO:0002116">
    <property type="term" value="C:semaphorin receptor complex"/>
    <property type="evidence" value="ECO:0007669"/>
    <property type="project" value="TreeGrafter"/>
</dbReference>
<dbReference type="InterPro" id="IPR013783">
    <property type="entry name" value="Ig-like_fold"/>
</dbReference>
<comment type="caution">
    <text evidence="4">The sequence shown here is derived from an EMBL/GenBank/DDBJ whole genome shotgun (WGS) entry which is preliminary data.</text>
</comment>
<dbReference type="InterPro" id="IPR002909">
    <property type="entry name" value="IPT_dom"/>
</dbReference>
<dbReference type="InterPro" id="IPR014756">
    <property type="entry name" value="Ig_E-set"/>
</dbReference>
<keyword evidence="2" id="KW-1133">Transmembrane helix</keyword>
<name>A0A8S3UJR9_MYTED</name>
<reference evidence="4" key="1">
    <citation type="submission" date="2021-03" db="EMBL/GenBank/DDBJ databases">
        <authorList>
            <person name="Bekaert M."/>
        </authorList>
    </citation>
    <scope>NUCLEOTIDE SEQUENCE</scope>
</reference>
<sequence length="370" mass="41795">MRFDKQVFPTSGPVNGGTLLTISGNYLGNVNDSISVNIGGVKCNIVTIQTPYTKNKPCDVPEDTSTECETPPRLENQPNNQTIEVYFDGLTIHFTIEYVDDPTFDPFPDIFQYDKESSIGIKGRNILTVARREDYHINIGLDGICLITDISMYNITCLPPKSVPRTNKTDDNTVHVIVNVIKIKVYIGDLQYKTEIITEDGNTFVMVVGILAAGVVVSISIGMSAVIVLRRKKTKAGNEFKMEIKAKEEMIQQARREGLSERLENLRGEDRDPYTEPDESVYDEIHSDEENANDGYDELGQRSPKNPYNQLQQKRADNPNQDEINADEQTNEHSDYLNVCDGYEKQISRNDPLYINQLQQELKTKNPDKS</sequence>
<evidence type="ECO:0000313" key="5">
    <source>
        <dbReference type="Proteomes" id="UP000683360"/>
    </source>
</evidence>
<dbReference type="SUPFAM" id="SSF81296">
    <property type="entry name" value="E set domains"/>
    <property type="match status" value="1"/>
</dbReference>
<organism evidence="4 5">
    <name type="scientific">Mytilus edulis</name>
    <name type="common">Blue mussel</name>
    <dbReference type="NCBI Taxonomy" id="6550"/>
    <lineage>
        <taxon>Eukaryota</taxon>
        <taxon>Metazoa</taxon>
        <taxon>Spiralia</taxon>
        <taxon>Lophotrochozoa</taxon>
        <taxon>Mollusca</taxon>
        <taxon>Bivalvia</taxon>
        <taxon>Autobranchia</taxon>
        <taxon>Pteriomorphia</taxon>
        <taxon>Mytilida</taxon>
        <taxon>Mytiloidea</taxon>
        <taxon>Mytilidae</taxon>
        <taxon>Mytilinae</taxon>
        <taxon>Mytilus</taxon>
    </lineage>
</organism>
<evidence type="ECO:0000256" key="2">
    <source>
        <dbReference type="SAM" id="Phobius"/>
    </source>
</evidence>
<feature type="transmembrane region" description="Helical" evidence="2">
    <location>
        <begin position="204"/>
        <end position="229"/>
    </location>
</feature>
<dbReference type="OrthoDB" id="6197949at2759"/>
<feature type="compositionally biased region" description="Polar residues" evidence="1">
    <location>
        <begin position="303"/>
        <end position="323"/>
    </location>
</feature>
<evidence type="ECO:0000259" key="3">
    <source>
        <dbReference type="Pfam" id="PF01833"/>
    </source>
</evidence>
<keyword evidence="5" id="KW-1185">Reference proteome</keyword>
<feature type="region of interest" description="Disordered" evidence="1">
    <location>
        <begin position="57"/>
        <end position="77"/>
    </location>
</feature>
<dbReference type="GO" id="GO:0030334">
    <property type="term" value="P:regulation of cell migration"/>
    <property type="evidence" value="ECO:0007669"/>
    <property type="project" value="TreeGrafter"/>
</dbReference>
<keyword evidence="2" id="KW-0472">Membrane</keyword>